<keyword evidence="3" id="KW-0456">Lyase</keyword>
<sequence length="69" mass="7474">MTVYIEKVRAMEIFDSRGNPTVEVHVALSDGTIAKSEVPSGASTGEKEAVELRDGGECLDGKGRYECRK</sequence>
<keyword evidence="1" id="KW-0460">Magnesium</keyword>
<evidence type="ECO:0000259" key="2">
    <source>
        <dbReference type="SMART" id="SM01193"/>
    </source>
</evidence>
<proteinExistence type="predicted"/>
<gene>
    <name evidence="3" type="primary">eno_3</name>
    <name evidence="3" type="ORF">FIPPAONL_01741</name>
</gene>
<evidence type="ECO:0000313" key="4">
    <source>
        <dbReference type="Proteomes" id="UP000316012"/>
    </source>
</evidence>
<feature type="domain" description="Enolase N-terminal" evidence="2">
    <location>
        <begin position="5"/>
        <end position="65"/>
    </location>
</feature>
<dbReference type="Proteomes" id="UP000316012">
    <property type="component" value="Unassembled WGS sequence"/>
</dbReference>
<dbReference type="PANTHER" id="PTHR11902">
    <property type="entry name" value="ENOLASE"/>
    <property type="match status" value="1"/>
</dbReference>
<dbReference type="InterPro" id="IPR000941">
    <property type="entry name" value="Enolase"/>
</dbReference>
<protein>
    <submittedName>
        <fullName evidence="3">Enolase</fullName>
        <ecNumber evidence="3">4.2.1.11</ecNumber>
    </submittedName>
</protein>
<keyword evidence="4" id="KW-1185">Reference proteome</keyword>
<evidence type="ECO:0000313" key="3">
    <source>
        <dbReference type="EMBL" id="TQW14509.1"/>
    </source>
</evidence>
<dbReference type="SUPFAM" id="SSF54826">
    <property type="entry name" value="Enolase N-terminal domain-like"/>
    <property type="match status" value="1"/>
</dbReference>
<accession>A0ABY3BBK8</accession>
<dbReference type="GO" id="GO:0004634">
    <property type="term" value="F:phosphopyruvate hydratase activity"/>
    <property type="evidence" value="ECO:0007669"/>
    <property type="project" value="UniProtKB-EC"/>
</dbReference>
<dbReference type="InterPro" id="IPR029017">
    <property type="entry name" value="Enolase-like_N"/>
</dbReference>
<reference evidence="3 4" key="1">
    <citation type="submission" date="2019-04" db="EMBL/GenBank/DDBJ databases">
        <title>Lactobacillus gasseri 7171 assembly.</title>
        <authorList>
            <person name="Joris B.R."/>
            <person name="Giguere D."/>
        </authorList>
    </citation>
    <scope>NUCLEOTIDE SEQUENCE [LARGE SCALE GENOMIC DNA]</scope>
    <source>
        <strain evidence="3 4">7171</strain>
    </source>
</reference>
<organism evidence="3 4">
    <name type="scientific">Lactobacillus gasseri</name>
    <dbReference type="NCBI Taxonomy" id="1596"/>
    <lineage>
        <taxon>Bacteria</taxon>
        <taxon>Bacillati</taxon>
        <taxon>Bacillota</taxon>
        <taxon>Bacilli</taxon>
        <taxon>Lactobacillales</taxon>
        <taxon>Lactobacillaceae</taxon>
        <taxon>Lactobacillus</taxon>
    </lineage>
</organism>
<dbReference type="EC" id="4.2.1.11" evidence="3"/>
<dbReference type="Gene3D" id="3.30.390.10">
    <property type="entry name" value="Enolase-like, N-terminal domain"/>
    <property type="match status" value="1"/>
</dbReference>
<evidence type="ECO:0000256" key="1">
    <source>
        <dbReference type="ARBA" id="ARBA00022842"/>
    </source>
</evidence>
<dbReference type="PANTHER" id="PTHR11902:SF1">
    <property type="entry name" value="ENOLASE"/>
    <property type="match status" value="1"/>
</dbReference>
<dbReference type="InterPro" id="IPR020811">
    <property type="entry name" value="Enolase_N"/>
</dbReference>
<comment type="caution">
    <text evidence="3">The sequence shown here is derived from an EMBL/GenBank/DDBJ whole genome shotgun (WGS) entry which is preliminary data.</text>
</comment>
<name>A0ABY3BBK8_LACGS</name>
<dbReference type="Pfam" id="PF03952">
    <property type="entry name" value="Enolase_N"/>
    <property type="match status" value="1"/>
</dbReference>
<dbReference type="EMBL" id="SRMD01000096">
    <property type="protein sequence ID" value="TQW14509.1"/>
    <property type="molecule type" value="Genomic_DNA"/>
</dbReference>
<dbReference type="SMART" id="SM01193">
    <property type="entry name" value="Enolase_N"/>
    <property type="match status" value="1"/>
</dbReference>